<sequence>MSDPDFDTDDAAHDEPSRSQRRREALAVFDLAERLVNLSETQLAHLPLDDDLRAAIMHTRRITQHIARKREIQFLAKQMRRREDEELEALRAALDHDRDLSRRETAELHRLEDWRERLIEQGDDALSALLELFPHADRQHLRTLARQARVERNENRPPHAFRELFRELRELFAVNDEQE</sequence>
<dbReference type="PANTHER" id="PTHR38101:SF1">
    <property type="entry name" value="UPF0307 PROTEIN YJGA"/>
    <property type="match status" value="1"/>
</dbReference>
<keyword evidence="3 5" id="KW-0699">rRNA-binding</keyword>
<evidence type="ECO:0000256" key="4">
    <source>
        <dbReference type="ARBA" id="ARBA00022884"/>
    </source>
</evidence>
<name>A0A9X3YIU9_9GAMM</name>
<dbReference type="SUPFAM" id="SSF158710">
    <property type="entry name" value="PSPTO4464-like"/>
    <property type="match status" value="1"/>
</dbReference>
<dbReference type="GO" id="GO:0043022">
    <property type="term" value="F:ribosome binding"/>
    <property type="evidence" value="ECO:0007669"/>
    <property type="project" value="UniProtKB-UniRule"/>
</dbReference>
<keyword evidence="1 5" id="KW-0963">Cytoplasm</keyword>
<dbReference type="RefSeq" id="WP_263543178.1">
    <property type="nucleotide sequence ID" value="NZ_JAOVZO020000003.1"/>
</dbReference>
<dbReference type="HAMAP" id="MF_00765">
    <property type="entry name" value="DarP"/>
    <property type="match status" value="1"/>
</dbReference>
<dbReference type="EMBL" id="JAOVZO020000003">
    <property type="protein sequence ID" value="MDC8011911.1"/>
    <property type="molecule type" value="Genomic_DNA"/>
</dbReference>
<feature type="compositionally biased region" description="Basic and acidic residues" evidence="6">
    <location>
        <begin position="10"/>
        <end position="22"/>
    </location>
</feature>
<dbReference type="Pfam" id="PF04751">
    <property type="entry name" value="DarP"/>
    <property type="match status" value="1"/>
</dbReference>
<evidence type="ECO:0000256" key="2">
    <source>
        <dbReference type="ARBA" id="ARBA00022517"/>
    </source>
</evidence>
<protein>
    <recommendedName>
        <fullName evidence="5">Dual-action ribosomal maturation protein DarP</fullName>
    </recommendedName>
    <alternativeName>
        <fullName evidence="5">Large ribosomal subunit assembly factor DarP</fullName>
    </alternativeName>
</protein>
<dbReference type="PIRSF" id="PIRSF016183">
    <property type="entry name" value="UCP016183"/>
    <property type="match status" value="1"/>
</dbReference>
<comment type="similarity">
    <text evidence="5">Belongs to the DarP family.</text>
</comment>
<evidence type="ECO:0000313" key="7">
    <source>
        <dbReference type="EMBL" id="MDC8011911.1"/>
    </source>
</evidence>
<dbReference type="Proteomes" id="UP001139971">
    <property type="component" value="Unassembled WGS sequence"/>
</dbReference>
<proteinExistence type="inferred from homology"/>
<dbReference type="InterPro" id="IPR006839">
    <property type="entry name" value="DarP"/>
</dbReference>
<evidence type="ECO:0000256" key="1">
    <source>
        <dbReference type="ARBA" id="ARBA00022490"/>
    </source>
</evidence>
<evidence type="ECO:0000256" key="3">
    <source>
        <dbReference type="ARBA" id="ARBA00022730"/>
    </source>
</evidence>
<dbReference type="Gene3D" id="1.10.60.30">
    <property type="entry name" value="PSPTO4464-like domains"/>
    <property type="match status" value="2"/>
</dbReference>
<evidence type="ECO:0000256" key="5">
    <source>
        <dbReference type="HAMAP-Rule" id="MF_00765"/>
    </source>
</evidence>
<organism evidence="7 8">
    <name type="scientific">Tahibacter soli</name>
    <dbReference type="NCBI Taxonomy" id="2983605"/>
    <lineage>
        <taxon>Bacteria</taxon>
        <taxon>Pseudomonadati</taxon>
        <taxon>Pseudomonadota</taxon>
        <taxon>Gammaproteobacteria</taxon>
        <taxon>Lysobacterales</taxon>
        <taxon>Rhodanobacteraceae</taxon>
        <taxon>Tahibacter</taxon>
    </lineage>
</organism>
<dbReference type="GO" id="GO:0019843">
    <property type="term" value="F:rRNA binding"/>
    <property type="evidence" value="ECO:0007669"/>
    <property type="project" value="UniProtKB-UniRule"/>
</dbReference>
<keyword evidence="2 5" id="KW-0690">Ribosome biogenesis</keyword>
<dbReference type="NCBIfam" id="NF003593">
    <property type="entry name" value="PRK05255.1-1"/>
    <property type="match status" value="1"/>
</dbReference>
<comment type="caution">
    <text evidence="7">The sequence shown here is derived from an EMBL/GenBank/DDBJ whole genome shotgun (WGS) entry which is preliminary data.</text>
</comment>
<comment type="function">
    <text evidence="5">Member of a network of 50S ribosomal subunit biogenesis factors which assembles along the 30S-50S interface, preventing incorrect 23S rRNA structures from forming. Promotes peptidyl transferase center (PTC) maturation.</text>
</comment>
<comment type="subcellular location">
    <subcellularLocation>
        <location evidence="5">Cytoplasm</location>
    </subcellularLocation>
    <text evidence="5">Associates with late stage pre-50S ribosomal subunits.</text>
</comment>
<feature type="region of interest" description="Disordered" evidence="6">
    <location>
        <begin position="1"/>
        <end position="22"/>
    </location>
</feature>
<keyword evidence="8" id="KW-1185">Reference proteome</keyword>
<reference evidence="7" key="1">
    <citation type="submission" date="2023-02" db="EMBL/GenBank/DDBJ databases">
        <title>Tahibacter soli sp. nov. isolated from soil.</title>
        <authorList>
            <person name="Baek J.H."/>
            <person name="Lee J.K."/>
            <person name="Choi D.G."/>
            <person name="Jeon C.O."/>
        </authorList>
    </citation>
    <scope>NUCLEOTIDE SEQUENCE</scope>
    <source>
        <strain evidence="7">BL</strain>
    </source>
</reference>
<evidence type="ECO:0000256" key="6">
    <source>
        <dbReference type="SAM" id="MobiDB-lite"/>
    </source>
</evidence>
<dbReference type="PANTHER" id="PTHR38101">
    <property type="entry name" value="UPF0307 PROTEIN YJGA"/>
    <property type="match status" value="1"/>
</dbReference>
<evidence type="ECO:0000313" key="8">
    <source>
        <dbReference type="Proteomes" id="UP001139971"/>
    </source>
</evidence>
<dbReference type="GO" id="GO:1902626">
    <property type="term" value="P:assembly of large subunit precursor of preribosome"/>
    <property type="evidence" value="ECO:0007669"/>
    <property type="project" value="UniProtKB-UniRule"/>
</dbReference>
<dbReference type="InterPro" id="IPR023153">
    <property type="entry name" value="DarP_sf"/>
</dbReference>
<gene>
    <name evidence="5" type="primary">darP</name>
    <name evidence="7" type="ORF">OD750_005050</name>
</gene>
<dbReference type="CDD" id="cd16331">
    <property type="entry name" value="YjgA-like"/>
    <property type="match status" value="1"/>
</dbReference>
<accession>A0A9X3YIU9</accession>
<dbReference type="AlphaFoldDB" id="A0A9X3YIU9"/>
<keyword evidence="4 5" id="KW-0694">RNA-binding</keyword>
<dbReference type="GO" id="GO:0005829">
    <property type="term" value="C:cytosol"/>
    <property type="evidence" value="ECO:0007669"/>
    <property type="project" value="TreeGrafter"/>
</dbReference>